<evidence type="ECO:0000313" key="3">
    <source>
        <dbReference type="EMBL" id="MCC8361671.1"/>
    </source>
</evidence>
<organism evidence="3 4">
    <name type="scientific">Noviluteimonas lactosilytica</name>
    <dbReference type="NCBI Taxonomy" id="2888523"/>
    <lineage>
        <taxon>Bacteria</taxon>
        <taxon>Pseudomonadati</taxon>
        <taxon>Pseudomonadota</taxon>
        <taxon>Gammaproteobacteria</taxon>
        <taxon>Lysobacterales</taxon>
        <taxon>Lysobacteraceae</taxon>
        <taxon>Noviluteimonas</taxon>
    </lineage>
</organism>
<dbReference type="Gene3D" id="2.120.10.30">
    <property type="entry name" value="TolB, C-terminal domain"/>
    <property type="match status" value="2"/>
</dbReference>
<comment type="caution">
    <text evidence="3">The sequence shown here is derived from an EMBL/GenBank/DDBJ whole genome shotgun (WGS) entry which is preliminary data.</text>
</comment>
<dbReference type="PANTHER" id="PTHR36842:SF1">
    <property type="entry name" value="PROTEIN TOLB"/>
    <property type="match status" value="1"/>
</dbReference>
<name>A0ABS8JDI5_9GAMM</name>
<keyword evidence="2" id="KW-0732">Signal</keyword>
<dbReference type="Pfam" id="PF07676">
    <property type="entry name" value="PD40"/>
    <property type="match status" value="2"/>
</dbReference>
<evidence type="ECO:0000256" key="2">
    <source>
        <dbReference type="SAM" id="SignalP"/>
    </source>
</evidence>
<reference evidence="3" key="1">
    <citation type="submission" date="2021-10" db="EMBL/GenBank/DDBJ databases">
        <authorList>
            <person name="Lyu M."/>
            <person name="Wang X."/>
            <person name="Meng X."/>
            <person name="Xu K."/>
        </authorList>
    </citation>
    <scope>NUCLEOTIDE SEQUENCE</scope>
    <source>
        <strain evidence="3">A6</strain>
    </source>
</reference>
<accession>A0ABS8JDI5</accession>
<proteinExistence type="inferred from homology"/>
<feature type="chain" id="PRO_5047488770" description="WD40 repeat protein" evidence="2">
    <location>
        <begin position="29"/>
        <end position="375"/>
    </location>
</feature>
<dbReference type="InterPro" id="IPR011659">
    <property type="entry name" value="WD40"/>
</dbReference>
<keyword evidence="4" id="KW-1185">Reference proteome</keyword>
<protein>
    <recommendedName>
        <fullName evidence="5">WD40 repeat protein</fullName>
    </recommendedName>
</protein>
<sequence length="375" mass="40266">MKSHPLRHAAIAAVVASASAASAMSAQAATPTGKIVFTRSQMTADNAPRNRSLWLLDVPSGQVRALTTATDRVFDATATWSPDGTQLVFGRNATSAQQGTRLSLQVMPTGGAQRPHALLHGLGQFAQPAWGPGNRIAFVSSNSTGQCVSIVDSTGRNRRDLFCAASAEFQQPKWSSDGSRLFVAASVPEGRLGESWHARAYRINVATGSATLLSDLVMDYPLALTFSPDGTRGVYSDIAASDMTIVDFRNGATTVVARLGHSPLWSPDGKRIAFTGEVYEVTTGNVRYYEPMYVMNPSGTGIRRITDSRIANHAYTAAQWSKDGIHLLVNRRTYAAADEGLERPLFAMRLINADTRALKALPSGFAEAGGWYEGR</sequence>
<dbReference type="PANTHER" id="PTHR36842">
    <property type="entry name" value="PROTEIN TOLB HOMOLOG"/>
    <property type="match status" value="1"/>
</dbReference>
<comment type="similarity">
    <text evidence="1">Belongs to the TolB family.</text>
</comment>
<evidence type="ECO:0000313" key="4">
    <source>
        <dbReference type="Proteomes" id="UP001165293"/>
    </source>
</evidence>
<gene>
    <name evidence="3" type="ORF">LK996_01045</name>
</gene>
<dbReference type="RefSeq" id="WP_230525325.1">
    <property type="nucleotide sequence ID" value="NZ_JAJGAK010000001.1"/>
</dbReference>
<dbReference type="Proteomes" id="UP001165293">
    <property type="component" value="Unassembled WGS sequence"/>
</dbReference>
<evidence type="ECO:0008006" key="5">
    <source>
        <dbReference type="Google" id="ProtNLM"/>
    </source>
</evidence>
<dbReference type="InterPro" id="IPR011042">
    <property type="entry name" value="6-blade_b-propeller_TolB-like"/>
</dbReference>
<feature type="signal peptide" evidence="2">
    <location>
        <begin position="1"/>
        <end position="28"/>
    </location>
</feature>
<dbReference type="SUPFAM" id="SSF82171">
    <property type="entry name" value="DPP6 N-terminal domain-like"/>
    <property type="match status" value="1"/>
</dbReference>
<dbReference type="EMBL" id="JAJGAK010000001">
    <property type="protein sequence ID" value="MCC8361671.1"/>
    <property type="molecule type" value="Genomic_DNA"/>
</dbReference>
<evidence type="ECO:0000256" key="1">
    <source>
        <dbReference type="ARBA" id="ARBA00009820"/>
    </source>
</evidence>